<dbReference type="AlphaFoldDB" id="A0A0R3RM11"/>
<dbReference type="GO" id="GO:0008270">
    <property type="term" value="F:zinc ion binding"/>
    <property type="evidence" value="ECO:0007669"/>
    <property type="project" value="UniProtKB-KW"/>
</dbReference>
<evidence type="ECO:0000256" key="5">
    <source>
        <dbReference type="ARBA" id="ARBA00023242"/>
    </source>
</evidence>
<keyword evidence="3" id="KW-0863">Zinc-finger</keyword>
<dbReference type="Proteomes" id="UP000050640">
    <property type="component" value="Unplaced"/>
</dbReference>
<feature type="region of interest" description="Disordered" evidence="6">
    <location>
        <begin position="1"/>
        <end position="23"/>
    </location>
</feature>
<reference evidence="8" key="1">
    <citation type="submission" date="2017-02" db="UniProtKB">
        <authorList>
            <consortium name="WormBaseParasite"/>
        </authorList>
    </citation>
    <scope>IDENTIFICATION</scope>
</reference>
<evidence type="ECO:0000313" key="7">
    <source>
        <dbReference type="Proteomes" id="UP000050640"/>
    </source>
</evidence>
<keyword evidence="2" id="KW-0479">Metal-binding</keyword>
<keyword evidence="7" id="KW-1185">Reference proteome</keyword>
<dbReference type="InterPro" id="IPR039050">
    <property type="entry name" value="GATAD1"/>
</dbReference>
<evidence type="ECO:0000256" key="6">
    <source>
        <dbReference type="SAM" id="MobiDB-lite"/>
    </source>
</evidence>
<keyword evidence="4" id="KW-0862">Zinc</keyword>
<proteinExistence type="predicted"/>
<dbReference type="GO" id="GO:0005634">
    <property type="term" value="C:nucleus"/>
    <property type="evidence" value="ECO:0007669"/>
    <property type="project" value="UniProtKB-SubCell"/>
</dbReference>
<evidence type="ECO:0000256" key="2">
    <source>
        <dbReference type="ARBA" id="ARBA00022723"/>
    </source>
</evidence>
<comment type="subcellular location">
    <subcellularLocation>
        <location evidence="1">Nucleus</location>
    </subcellularLocation>
</comment>
<evidence type="ECO:0000313" key="8">
    <source>
        <dbReference type="WBParaSite" id="EEL_0000252001-mRNA-1"/>
    </source>
</evidence>
<accession>A0A0R3RM11</accession>
<dbReference type="PANTHER" id="PTHR13340:SF2">
    <property type="entry name" value="GATA ZINC FINGER DOMAIN-CONTAINING PROTEIN 1"/>
    <property type="match status" value="1"/>
</dbReference>
<organism evidence="7 8">
    <name type="scientific">Elaeophora elaphi</name>
    <dbReference type="NCBI Taxonomy" id="1147741"/>
    <lineage>
        <taxon>Eukaryota</taxon>
        <taxon>Metazoa</taxon>
        <taxon>Ecdysozoa</taxon>
        <taxon>Nematoda</taxon>
        <taxon>Chromadorea</taxon>
        <taxon>Rhabditida</taxon>
        <taxon>Spirurina</taxon>
        <taxon>Spiruromorpha</taxon>
        <taxon>Filarioidea</taxon>
        <taxon>Onchocercidae</taxon>
        <taxon>Elaeophora</taxon>
    </lineage>
</organism>
<dbReference type="GO" id="GO:0006325">
    <property type="term" value="P:chromatin organization"/>
    <property type="evidence" value="ECO:0007669"/>
    <property type="project" value="TreeGrafter"/>
</dbReference>
<evidence type="ECO:0000256" key="3">
    <source>
        <dbReference type="ARBA" id="ARBA00022771"/>
    </source>
</evidence>
<keyword evidence="5" id="KW-0539">Nucleus</keyword>
<dbReference type="PANTHER" id="PTHR13340">
    <property type="entry name" value="GATA ZINC FINGER DOMAIN-CONTAINING"/>
    <property type="match status" value="1"/>
</dbReference>
<dbReference type="WBParaSite" id="EEL_0000252001-mRNA-1">
    <property type="protein sequence ID" value="EEL_0000252001-mRNA-1"/>
    <property type="gene ID" value="EEL_0000252001"/>
</dbReference>
<dbReference type="STRING" id="1147741.A0A0R3RM11"/>
<protein>
    <submittedName>
        <fullName evidence="8">BAH domain-containing protein</fullName>
    </submittedName>
</protein>
<name>A0A0R3RM11_9BILA</name>
<sequence length="268" mass="30445">MGSSNGSSGISKRKQITRGRKRDDLPSLGIVARRAASRFSISRQNKNVSIRLLAHGDWTICKGFVDVLAVSKYSRNVTTGKNHFSRKNYCFGRRIGINIPINKYANRRTSFFKSTRPQKATSQKAGLQCHDALWDKRERLFRTGDIVSVTDRDNSLCYFAQIRALLCDQFGERFAALTLVPTELADEAHQFDAEHFVHALSDSVMYPLEVCTFVQHTPLLPGYCHDWKPRSLLEKKLLEELEGRVRAINTLSTKLIAFDEKIPPLKSK</sequence>
<feature type="compositionally biased region" description="Basic residues" evidence="6">
    <location>
        <begin position="11"/>
        <end position="20"/>
    </location>
</feature>
<evidence type="ECO:0000256" key="1">
    <source>
        <dbReference type="ARBA" id="ARBA00004123"/>
    </source>
</evidence>
<feature type="compositionally biased region" description="Polar residues" evidence="6">
    <location>
        <begin position="1"/>
        <end position="10"/>
    </location>
</feature>
<evidence type="ECO:0000256" key="4">
    <source>
        <dbReference type="ARBA" id="ARBA00022833"/>
    </source>
</evidence>